<dbReference type="AlphaFoldDB" id="A0A6C2U9C0"/>
<evidence type="ECO:0000256" key="1">
    <source>
        <dbReference type="SAM" id="SignalP"/>
    </source>
</evidence>
<dbReference type="Proteomes" id="UP000366872">
    <property type="component" value="Unassembled WGS sequence"/>
</dbReference>
<organism evidence="2 3">
    <name type="scientific">Pontiella desulfatans</name>
    <dbReference type="NCBI Taxonomy" id="2750659"/>
    <lineage>
        <taxon>Bacteria</taxon>
        <taxon>Pseudomonadati</taxon>
        <taxon>Kiritimatiellota</taxon>
        <taxon>Kiritimatiellia</taxon>
        <taxon>Kiritimatiellales</taxon>
        <taxon>Pontiellaceae</taxon>
        <taxon>Pontiella</taxon>
    </lineage>
</organism>
<name>A0A6C2U9C0_PONDE</name>
<dbReference type="Gene3D" id="2.60.40.10">
    <property type="entry name" value="Immunoglobulins"/>
    <property type="match status" value="2"/>
</dbReference>
<dbReference type="EMBL" id="CAAHFG010000003">
    <property type="protein sequence ID" value="VGO16453.1"/>
    <property type="molecule type" value="Genomic_DNA"/>
</dbReference>
<feature type="signal peptide" evidence="1">
    <location>
        <begin position="1"/>
        <end position="20"/>
    </location>
</feature>
<dbReference type="InterPro" id="IPR013783">
    <property type="entry name" value="Ig-like_fold"/>
</dbReference>
<dbReference type="GO" id="GO:0005509">
    <property type="term" value="F:calcium ion binding"/>
    <property type="evidence" value="ECO:0007669"/>
    <property type="project" value="InterPro"/>
</dbReference>
<feature type="chain" id="PRO_5025462949" description="Cadherin domain-containing protein" evidence="1">
    <location>
        <begin position="21"/>
        <end position="728"/>
    </location>
</feature>
<dbReference type="InterPro" id="IPR015919">
    <property type="entry name" value="Cadherin-like_sf"/>
</dbReference>
<dbReference type="Pfam" id="PF17963">
    <property type="entry name" value="Big_9"/>
    <property type="match status" value="1"/>
</dbReference>
<evidence type="ECO:0000313" key="3">
    <source>
        <dbReference type="Proteomes" id="UP000366872"/>
    </source>
</evidence>
<reference evidence="2 3" key="1">
    <citation type="submission" date="2019-04" db="EMBL/GenBank/DDBJ databases">
        <authorList>
            <person name="Van Vliet M D."/>
        </authorList>
    </citation>
    <scope>NUCLEOTIDE SEQUENCE [LARGE SCALE GENOMIC DNA]</scope>
    <source>
        <strain evidence="2 3">F1</strain>
    </source>
</reference>
<keyword evidence="3" id="KW-1185">Reference proteome</keyword>
<sequence>MRKTGYILIASVLMAGLASAQIWSEDFDPAPVLNEDGFGEITNEWSTGQWIHTKASNVSNVVEGVTNLVLQLRSDGGSNVGDTEGAGISLDGSLFSSAGTYAVEVAVLSDSNSVGALGVSIYDADIGSGGTNSYRLDTKMNLKNVWLDVNAVGDASATLLTQAKLVAGTTNQVVFSYDGSGDVVLMLGAMQRWVDVQSLLKIDDISVDVAAANNAPVFSADSITNLAAGAEGAAYSDTIAGTATDVDPDTISYYKVFGPDWLVVASDGSLSGTPPNGADGLNRFEIWVTDGNGGYDGVDLEITVTDTLNNPPVFTSDPILKKFAFVDLAYSESMSVDVFDNQGDPITFAKVGYTGFGADWLQISTNGTLTGTPTGENLGAAEWQVEISDGLLASTGTLSITVNPPAIWSENFETASLTDAGADGIAYVPTDVTTNEWIGADGNGADIIDSGTSMELKVYSRNQADDRNRGAAIALGADEFSDGAGDYLLNFDYTFRNQGSLVIKIWETSANSGSYGMQVEDTTTAPADGSNFVVVPTGDAVTNLLVTQTYGAGDDGKNHTIDFSYGGIGDVVIQIYSTGKSRTQRVDNLGVFFAEDLANPYAVWASSYELVYGPEGDDDEDGLSNLYEYGLGLDPTNTVDPNAVADGALPTFGNGSGGMEYIHAQRTDDSSLTYYLELDGDLVNAPGWTNVGYTVTGTNITGGTFDYVTNAIPTTDAQKFIRLVVEQQ</sequence>
<evidence type="ECO:0008006" key="4">
    <source>
        <dbReference type="Google" id="ProtNLM"/>
    </source>
</evidence>
<keyword evidence="1" id="KW-0732">Signal</keyword>
<accession>A0A6C2U9C0</accession>
<gene>
    <name evidence="2" type="ORF">PDESU_05044</name>
</gene>
<protein>
    <recommendedName>
        <fullName evidence="4">Cadherin domain-containing protein</fullName>
    </recommendedName>
</protein>
<dbReference type="SUPFAM" id="SSF49313">
    <property type="entry name" value="Cadherin-like"/>
    <property type="match status" value="2"/>
</dbReference>
<dbReference type="GO" id="GO:0016020">
    <property type="term" value="C:membrane"/>
    <property type="evidence" value="ECO:0007669"/>
    <property type="project" value="InterPro"/>
</dbReference>
<proteinExistence type="predicted"/>
<evidence type="ECO:0000313" key="2">
    <source>
        <dbReference type="EMBL" id="VGO16453.1"/>
    </source>
</evidence>